<sequence>MKIGLMMIQLQICKLLKEKEETGNIEFETVISNSISLIVLLISKICNGFKTYYLEIIKIFDLKIPIKVIFCKILIYKIRSFAKYHIREHILNCVMCFIFQAIIRYNLKICGTELQAFGNYMRYPAKHLILSIDHTFLKESRKEEEISEKKETTLLSVSHKL</sequence>
<comment type="caution">
    <text evidence="1">The sequence shown here is derived from an EMBL/GenBank/DDBJ whole genome shotgun (WGS) entry which is preliminary data.</text>
</comment>
<evidence type="ECO:0000313" key="1">
    <source>
        <dbReference type="EMBL" id="KAL2729736.1"/>
    </source>
</evidence>
<reference evidence="1 2" key="1">
    <citation type="journal article" date="2024" name="Ann. Entomol. Soc. Am.">
        <title>Genomic analyses of the southern and eastern yellowjacket wasps (Hymenoptera: Vespidae) reveal evolutionary signatures of social life.</title>
        <authorList>
            <person name="Catto M.A."/>
            <person name="Caine P.B."/>
            <person name="Orr S.E."/>
            <person name="Hunt B.G."/>
            <person name="Goodisman M.A.D."/>
        </authorList>
    </citation>
    <scope>NUCLEOTIDE SEQUENCE [LARGE SCALE GENOMIC DNA]</scope>
    <source>
        <strain evidence="1">233</strain>
        <tissue evidence="1">Head and thorax</tissue>
    </source>
</reference>
<protein>
    <submittedName>
        <fullName evidence="1">Uncharacterized protein</fullName>
    </submittedName>
</protein>
<dbReference type="EMBL" id="JAUDFV010000115">
    <property type="protein sequence ID" value="KAL2729736.1"/>
    <property type="molecule type" value="Genomic_DNA"/>
</dbReference>
<keyword evidence="2" id="KW-1185">Reference proteome</keyword>
<accession>A0ABD2BAH6</accession>
<gene>
    <name evidence="1" type="ORF">V1478_005576</name>
</gene>
<dbReference type="AlphaFoldDB" id="A0ABD2BAH6"/>
<name>A0ABD2BAH6_VESSQ</name>
<dbReference type="Proteomes" id="UP001607302">
    <property type="component" value="Unassembled WGS sequence"/>
</dbReference>
<organism evidence="1 2">
    <name type="scientific">Vespula squamosa</name>
    <name type="common">Southern yellow jacket</name>
    <name type="synonym">Wasp</name>
    <dbReference type="NCBI Taxonomy" id="30214"/>
    <lineage>
        <taxon>Eukaryota</taxon>
        <taxon>Metazoa</taxon>
        <taxon>Ecdysozoa</taxon>
        <taxon>Arthropoda</taxon>
        <taxon>Hexapoda</taxon>
        <taxon>Insecta</taxon>
        <taxon>Pterygota</taxon>
        <taxon>Neoptera</taxon>
        <taxon>Endopterygota</taxon>
        <taxon>Hymenoptera</taxon>
        <taxon>Apocrita</taxon>
        <taxon>Aculeata</taxon>
        <taxon>Vespoidea</taxon>
        <taxon>Vespidae</taxon>
        <taxon>Vespinae</taxon>
        <taxon>Vespula</taxon>
    </lineage>
</organism>
<evidence type="ECO:0000313" key="2">
    <source>
        <dbReference type="Proteomes" id="UP001607302"/>
    </source>
</evidence>
<proteinExistence type="predicted"/>